<accession>A0A6A3LUT7</accession>
<dbReference type="Proteomes" id="UP000460718">
    <property type="component" value="Unassembled WGS sequence"/>
</dbReference>
<organism evidence="2 3">
    <name type="scientific">Phytophthora fragariae</name>
    <dbReference type="NCBI Taxonomy" id="53985"/>
    <lineage>
        <taxon>Eukaryota</taxon>
        <taxon>Sar</taxon>
        <taxon>Stramenopiles</taxon>
        <taxon>Oomycota</taxon>
        <taxon>Peronosporomycetes</taxon>
        <taxon>Peronosporales</taxon>
        <taxon>Peronosporaceae</taxon>
        <taxon>Phytophthora</taxon>
    </lineage>
</organism>
<reference evidence="2 3" key="1">
    <citation type="submission" date="2018-09" db="EMBL/GenBank/DDBJ databases">
        <title>Genomic investigation of the strawberry pathogen Phytophthora fragariae indicates pathogenicity is determined by transcriptional variation in three key races.</title>
        <authorList>
            <person name="Adams T.M."/>
            <person name="Armitage A.D."/>
            <person name="Sobczyk M.K."/>
            <person name="Bates H.J."/>
            <person name="Dunwell J.M."/>
            <person name="Nellist C.F."/>
            <person name="Harrison R.J."/>
        </authorList>
    </citation>
    <scope>NUCLEOTIDE SEQUENCE [LARGE SCALE GENOMIC DNA]</scope>
    <source>
        <strain evidence="2 3">SCRP245</strain>
    </source>
</reference>
<dbReference type="EMBL" id="QXFW01000172">
    <property type="protein sequence ID" value="KAE9021990.1"/>
    <property type="molecule type" value="Genomic_DNA"/>
</dbReference>
<comment type="caution">
    <text evidence="2">The sequence shown here is derived from an EMBL/GenBank/DDBJ whole genome shotgun (WGS) entry which is preliminary data.</text>
</comment>
<evidence type="ECO:0000313" key="2">
    <source>
        <dbReference type="EMBL" id="KAE9021990.1"/>
    </source>
</evidence>
<feature type="region of interest" description="Disordered" evidence="1">
    <location>
        <begin position="1"/>
        <end position="126"/>
    </location>
</feature>
<evidence type="ECO:0000313" key="3">
    <source>
        <dbReference type="Proteomes" id="UP000460718"/>
    </source>
</evidence>
<protein>
    <submittedName>
        <fullName evidence="2">Uncharacterized protein</fullName>
    </submittedName>
</protein>
<gene>
    <name evidence="2" type="ORF">PF011_g4678</name>
</gene>
<dbReference type="AlphaFoldDB" id="A0A6A3LUT7"/>
<feature type="compositionally biased region" description="Basic and acidic residues" evidence="1">
    <location>
        <begin position="47"/>
        <end position="56"/>
    </location>
</feature>
<name>A0A6A3LUT7_9STRA</name>
<evidence type="ECO:0000256" key="1">
    <source>
        <dbReference type="SAM" id="MobiDB-lite"/>
    </source>
</evidence>
<feature type="compositionally biased region" description="Acidic residues" evidence="1">
    <location>
        <begin position="107"/>
        <end position="119"/>
    </location>
</feature>
<sequence length="254" mass="28127">MVMTARTAFDEAQQAEKDKKKRKLKRLSAAGNKAMRNAAQRLKRRKAEASRQERSNAPEASEDDEHAVQRDASEAESAASDERTGLRIMLGGEYSSDEETRRKYNDESDQTEEDGEEDTQSGHKVDRTRLRVSEIWAREEAMMAKDRAAQAARDNALTRAVETLANTTCGLAAAGLPCIWWLVVAPVVDVRRGCWCVYASVMSGRKAVTASVSSAELIRVRNAHKNAITNAPNTCKILYTAYGSSKPYLRGISQ</sequence>
<proteinExistence type="predicted"/>